<reference evidence="1" key="1">
    <citation type="submission" date="2019-10" db="EMBL/GenBank/DDBJ databases">
        <authorList>
            <person name="Soares A.E.R."/>
            <person name="Aleixo A."/>
            <person name="Schneider P."/>
            <person name="Miyaki C.Y."/>
            <person name="Schneider M.P."/>
            <person name="Mello C."/>
            <person name="Vasconcelos A.T.R."/>
        </authorList>
    </citation>
    <scope>NUCLEOTIDE SEQUENCE</scope>
    <source>
        <tissue evidence="1">Muscle</tissue>
    </source>
</reference>
<organism evidence="1 2">
    <name type="scientific">Willisornis vidua</name>
    <name type="common">Xingu scale-backed antbird</name>
    <dbReference type="NCBI Taxonomy" id="1566151"/>
    <lineage>
        <taxon>Eukaryota</taxon>
        <taxon>Metazoa</taxon>
        <taxon>Chordata</taxon>
        <taxon>Craniata</taxon>
        <taxon>Vertebrata</taxon>
        <taxon>Euteleostomi</taxon>
        <taxon>Archelosauria</taxon>
        <taxon>Archosauria</taxon>
        <taxon>Dinosauria</taxon>
        <taxon>Saurischia</taxon>
        <taxon>Theropoda</taxon>
        <taxon>Coelurosauria</taxon>
        <taxon>Aves</taxon>
        <taxon>Neognathae</taxon>
        <taxon>Neoaves</taxon>
        <taxon>Telluraves</taxon>
        <taxon>Australaves</taxon>
        <taxon>Passeriformes</taxon>
        <taxon>Thamnophilidae</taxon>
        <taxon>Willisornis</taxon>
    </lineage>
</organism>
<proteinExistence type="predicted"/>
<evidence type="ECO:0000313" key="2">
    <source>
        <dbReference type="Proteomes" id="UP001145742"/>
    </source>
</evidence>
<gene>
    <name evidence="1" type="ORF">WISP_116368</name>
</gene>
<name>A0ABQ9CTT5_9PASS</name>
<comment type="caution">
    <text evidence="1">The sequence shown here is derived from an EMBL/GenBank/DDBJ whole genome shotgun (WGS) entry which is preliminary data.</text>
</comment>
<evidence type="ECO:0000313" key="1">
    <source>
        <dbReference type="EMBL" id="KAJ7409139.1"/>
    </source>
</evidence>
<dbReference type="PANTHER" id="PTHR33332">
    <property type="entry name" value="REVERSE TRANSCRIPTASE DOMAIN-CONTAINING PROTEIN"/>
    <property type="match status" value="1"/>
</dbReference>
<dbReference type="EMBL" id="WHWB01034492">
    <property type="protein sequence ID" value="KAJ7409139.1"/>
    <property type="molecule type" value="Genomic_DNA"/>
</dbReference>
<sequence length="112" mass="12953">MSQQCAQVAKNANGILACIKNSVASRTRAEIVPLYSILVRLDLEYCVQFWAPLFKMDIMVLELVQRRATELVKHLEYKPYEDHLRELGLLSLEQEAQGSPHCSLQLPERRLW</sequence>
<accession>A0ABQ9CTT5</accession>
<keyword evidence="2" id="KW-1185">Reference proteome</keyword>
<dbReference type="Proteomes" id="UP001145742">
    <property type="component" value="Unassembled WGS sequence"/>
</dbReference>
<protein>
    <submittedName>
        <fullName evidence="1">Uncharacterized protein</fullName>
    </submittedName>
</protein>